<dbReference type="AlphaFoldDB" id="A0A6P6HR82"/>
<proteinExistence type="predicted"/>
<feature type="transmembrane region" description="Helical" evidence="5">
    <location>
        <begin position="302"/>
        <end position="319"/>
    </location>
</feature>
<dbReference type="Proteomes" id="UP000515131">
    <property type="component" value="Unplaced"/>
</dbReference>
<feature type="transmembrane region" description="Helical" evidence="5">
    <location>
        <begin position="331"/>
        <end position="350"/>
    </location>
</feature>
<evidence type="ECO:0000256" key="2">
    <source>
        <dbReference type="ARBA" id="ARBA00022692"/>
    </source>
</evidence>
<evidence type="ECO:0000313" key="6">
    <source>
        <dbReference type="Proteomes" id="UP000515131"/>
    </source>
</evidence>
<dbReference type="KEGG" id="pcoo:112859269"/>
<dbReference type="PANTHER" id="PTHR21706:SF15">
    <property type="entry name" value="TRANSMEMBRANE PROTEIN 65"/>
    <property type="match status" value="1"/>
</dbReference>
<accession>A0A6P6HR82</accession>
<dbReference type="RefSeq" id="XP_025778305.1">
    <property type="nucleotide sequence ID" value="XM_025922520.1"/>
</dbReference>
<keyword evidence="2 5" id="KW-0812">Transmembrane</keyword>
<dbReference type="Pfam" id="PF10507">
    <property type="entry name" value="TMEM65"/>
    <property type="match status" value="1"/>
</dbReference>
<keyword evidence="6" id="KW-1185">Reference proteome</keyword>
<name>A0A6P6HR82_PUMCO</name>
<keyword evidence="3 5" id="KW-1133">Transmembrane helix</keyword>
<dbReference type="GO" id="GO:1903779">
    <property type="term" value="P:regulation of cardiac conduction"/>
    <property type="evidence" value="ECO:0007669"/>
    <property type="project" value="TreeGrafter"/>
</dbReference>
<dbReference type="GO" id="GO:0005739">
    <property type="term" value="C:mitochondrion"/>
    <property type="evidence" value="ECO:0007669"/>
    <property type="project" value="TreeGrafter"/>
</dbReference>
<gene>
    <name evidence="7" type="primary">TMEM65</name>
</gene>
<evidence type="ECO:0000313" key="7">
    <source>
        <dbReference type="RefSeq" id="XP_025778305.1"/>
    </source>
</evidence>
<evidence type="ECO:0000256" key="4">
    <source>
        <dbReference type="ARBA" id="ARBA00023136"/>
    </source>
</evidence>
<dbReference type="GeneID" id="112859269"/>
<dbReference type="InterPro" id="IPR019537">
    <property type="entry name" value="TMEM65"/>
</dbReference>
<dbReference type="GO" id="GO:0003231">
    <property type="term" value="P:cardiac ventricle development"/>
    <property type="evidence" value="ECO:0007669"/>
    <property type="project" value="TreeGrafter"/>
</dbReference>
<comment type="subcellular location">
    <subcellularLocation>
        <location evidence="1">Membrane</location>
        <topology evidence="1">Multi-pass membrane protein</topology>
    </subcellularLocation>
</comment>
<dbReference type="CTD" id="157378"/>
<sequence>MDEAFDSDFTGSGVFVEFAKFSSCQRSGLGIAAGDTSMASHCFAQHPDTEVQDQVSRGDVSMFSDGGHWKDMSHRGETKFQNINDLQAAGIRTRKRVFRVTASVSNPGLALSLWSSQSGCLKDWTEWPRPQWAVPCQRARLRRFNPQKPEQDGATTPEKWRGPCLARGAVRSGTVHNEPQVYAWPGPAAAPRPPSWCCCGRGLLALSAPGGSRGLGTHPKKEPMEALNTAQGARDFIYSLHSTERSCLLKELHRFESIAIAQACRYPKPEIAIVKRAKKVSSAETPDSFEKLEAPPPTPGQLRYVFIHNAIPFIGFGFLDNAIMIVAGTHIEMSIGIILGISTMAAAALGNLVSDLAGLGLAGYVEALASRLGLSIPDLTPKQVDMWQTRVSTHFGKAVGVTIGCILGMFPLLFFGGGEEDEKLEKKN</sequence>
<dbReference type="PANTHER" id="PTHR21706">
    <property type="entry name" value="TRANSMEMBRANE PROTEIN 65"/>
    <property type="match status" value="1"/>
</dbReference>
<evidence type="ECO:0000256" key="5">
    <source>
        <dbReference type="SAM" id="Phobius"/>
    </source>
</evidence>
<protein>
    <submittedName>
        <fullName evidence="7">Transmembrane protein 65</fullName>
    </submittedName>
</protein>
<feature type="transmembrane region" description="Helical" evidence="5">
    <location>
        <begin position="395"/>
        <end position="415"/>
    </location>
</feature>
<keyword evidence="4 5" id="KW-0472">Membrane</keyword>
<reference evidence="7" key="1">
    <citation type="submission" date="2025-08" db="UniProtKB">
        <authorList>
            <consortium name="RefSeq"/>
        </authorList>
    </citation>
    <scope>IDENTIFICATION</scope>
    <source>
        <tissue evidence="7">Blood</tissue>
    </source>
</reference>
<organism evidence="6 7">
    <name type="scientific">Puma concolor</name>
    <name type="common">Mountain lion</name>
    <name type="synonym">Felis concolor</name>
    <dbReference type="NCBI Taxonomy" id="9696"/>
    <lineage>
        <taxon>Eukaryota</taxon>
        <taxon>Metazoa</taxon>
        <taxon>Chordata</taxon>
        <taxon>Craniata</taxon>
        <taxon>Vertebrata</taxon>
        <taxon>Euteleostomi</taxon>
        <taxon>Mammalia</taxon>
        <taxon>Eutheria</taxon>
        <taxon>Laurasiatheria</taxon>
        <taxon>Carnivora</taxon>
        <taxon>Feliformia</taxon>
        <taxon>Felidae</taxon>
        <taxon>Felinae</taxon>
        <taxon>Puma</taxon>
    </lineage>
</organism>
<evidence type="ECO:0000256" key="3">
    <source>
        <dbReference type="ARBA" id="ARBA00022989"/>
    </source>
</evidence>
<dbReference type="GO" id="GO:0016020">
    <property type="term" value="C:membrane"/>
    <property type="evidence" value="ECO:0007669"/>
    <property type="project" value="UniProtKB-SubCell"/>
</dbReference>
<evidence type="ECO:0000256" key="1">
    <source>
        <dbReference type="ARBA" id="ARBA00004141"/>
    </source>
</evidence>